<feature type="domain" description="PurE" evidence="5">
    <location>
        <begin position="99"/>
        <end position="242"/>
    </location>
</feature>
<dbReference type="GO" id="GO:0006189">
    <property type="term" value="P:'de novo' IMP biosynthetic process"/>
    <property type="evidence" value="ECO:0007669"/>
    <property type="project" value="UniProtKB-UniPathway"/>
</dbReference>
<dbReference type="Proteomes" id="UP000037035">
    <property type="component" value="Unassembled WGS sequence"/>
</dbReference>
<proteinExistence type="inferred from homology"/>
<dbReference type="PANTHER" id="PTHR23046:SF2">
    <property type="entry name" value="PHOSPHORIBOSYLAMINOIMIDAZOLE CARBOXYLASE"/>
    <property type="match status" value="1"/>
</dbReference>
<dbReference type="VEuPathDB" id="FungiDB:VP01_8643g1"/>
<dbReference type="AlphaFoldDB" id="A0A0L6UAZ2"/>
<comment type="pathway">
    <text evidence="1">Purine metabolism; IMP biosynthesis via de novo pathway; 5-amino-1-(5-phospho-D-ribosyl)imidazole-4-carboxylate from 5-amino-1-(5-phospho-D-ribosyl)imidazole (carboxylase route): step 1/1.</text>
</comment>
<keyword evidence="7" id="KW-1185">Reference proteome</keyword>
<dbReference type="OrthoDB" id="15425at2759"/>
<dbReference type="InterPro" id="IPR033747">
    <property type="entry name" value="PurE_ClassI"/>
</dbReference>
<dbReference type="InterPro" id="IPR024694">
    <property type="entry name" value="PurE_prokaryotes"/>
</dbReference>
<sequence>MVTSQFTTLILAITSKPLPQLELFGMVVPSATAMSGAGQRAERSQRGSIQEVQLQKGWKMAHRNVVECLPTNQTKELNFVSLSRISDKAAGGGFSDSNPLVPIIMGLDSDLPTMMDASPILSHPLFQVADKMTIVLAHWTPSGMVEYLRAAASRGVQVIIAGAGEAAHLPGMVSALTLLPVIGVPVKGKTLDGVDALVSIVQMPCGIPVATVAIGNSTNAALLAIRILSAPDSSIMTAVELI</sequence>
<dbReference type="SUPFAM" id="SSF52255">
    <property type="entry name" value="N5-CAIR mutase (phosphoribosylaminoimidazole carboxylase, PurE)"/>
    <property type="match status" value="1"/>
</dbReference>
<dbReference type="PANTHER" id="PTHR23046">
    <property type="entry name" value="PHOSPHORIBOSYLAMINOIMIDAZOLE CARBOXYLASE CATALYTIC SUBUNIT"/>
    <property type="match status" value="1"/>
</dbReference>
<dbReference type="NCBIfam" id="TIGR01162">
    <property type="entry name" value="purE"/>
    <property type="match status" value="1"/>
</dbReference>
<dbReference type="EC" id="4.1.1.21" evidence="2"/>
<dbReference type="UniPathway" id="UPA00074">
    <property type="reaction ID" value="UER00130"/>
</dbReference>
<evidence type="ECO:0000313" key="6">
    <source>
        <dbReference type="EMBL" id="KNZ44950.1"/>
    </source>
</evidence>
<evidence type="ECO:0000313" key="7">
    <source>
        <dbReference type="Proteomes" id="UP000037035"/>
    </source>
</evidence>
<evidence type="ECO:0000256" key="3">
    <source>
        <dbReference type="ARBA" id="ARBA00022755"/>
    </source>
</evidence>
<organism evidence="6 7">
    <name type="scientific">Puccinia sorghi</name>
    <dbReference type="NCBI Taxonomy" id="27349"/>
    <lineage>
        <taxon>Eukaryota</taxon>
        <taxon>Fungi</taxon>
        <taxon>Dikarya</taxon>
        <taxon>Basidiomycota</taxon>
        <taxon>Pucciniomycotina</taxon>
        <taxon>Pucciniomycetes</taxon>
        <taxon>Pucciniales</taxon>
        <taxon>Pucciniaceae</taxon>
        <taxon>Puccinia</taxon>
    </lineage>
</organism>
<evidence type="ECO:0000256" key="1">
    <source>
        <dbReference type="ARBA" id="ARBA00004747"/>
    </source>
</evidence>
<dbReference type="STRING" id="27349.A0A0L6UAZ2"/>
<accession>A0A0L6UAZ2</accession>
<evidence type="ECO:0000256" key="2">
    <source>
        <dbReference type="ARBA" id="ARBA00012329"/>
    </source>
</evidence>
<dbReference type="EMBL" id="LAVV01014208">
    <property type="protein sequence ID" value="KNZ44950.1"/>
    <property type="molecule type" value="Genomic_DNA"/>
</dbReference>
<comment type="caution">
    <text evidence="6">The sequence shown here is derived from an EMBL/GenBank/DDBJ whole genome shotgun (WGS) entry which is preliminary data.</text>
</comment>
<protein>
    <recommendedName>
        <fullName evidence="2">phosphoribosylaminoimidazole carboxylase</fullName>
        <ecNumber evidence="2">4.1.1.21</ecNumber>
    </recommendedName>
</protein>
<keyword evidence="3" id="KW-0658">Purine biosynthesis</keyword>
<evidence type="ECO:0000259" key="5">
    <source>
        <dbReference type="SMART" id="SM01001"/>
    </source>
</evidence>
<dbReference type="GO" id="GO:0016853">
    <property type="term" value="F:isomerase activity"/>
    <property type="evidence" value="ECO:0007669"/>
    <property type="project" value="UniProtKB-KW"/>
</dbReference>
<reference evidence="6 7" key="1">
    <citation type="submission" date="2015-08" db="EMBL/GenBank/DDBJ databases">
        <title>Next Generation Sequencing and Analysis of the Genome of Puccinia sorghi L Schw, the Causal Agent of Maize Common Rust.</title>
        <authorList>
            <person name="Rochi L."/>
            <person name="Burguener G."/>
            <person name="Darino M."/>
            <person name="Turjanski A."/>
            <person name="Kreff E."/>
            <person name="Dieguez M.J."/>
            <person name="Sacco F."/>
        </authorList>
    </citation>
    <scope>NUCLEOTIDE SEQUENCE [LARGE SCALE GENOMIC DNA]</scope>
    <source>
        <strain evidence="6 7">RO10H11247</strain>
    </source>
</reference>
<evidence type="ECO:0000256" key="4">
    <source>
        <dbReference type="ARBA" id="ARBA00023235"/>
    </source>
</evidence>
<dbReference type="Gene3D" id="3.40.50.1970">
    <property type="match status" value="1"/>
</dbReference>
<gene>
    <name evidence="6" type="ORF">VP01_8643g1</name>
</gene>
<keyword evidence="4" id="KW-0413">Isomerase</keyword>
<dbReference type="InterPro" id="IPR000031">
    <property type="entry name" value="PurE_dom"/>
</dbReference>
<dbReference type="HAMAP" id="MF_01929">
    <property type="entry name" value="PurE_classI"/>
    <property type="match status" value="1"/>
</dbReference>
<name>A0A0L6UAZ2_9BASI</name>
<dbReference type="Pfam" id="PF00731">
    <property type="entry name" value="AIRC"/>
    <property type="match status" value="1"/>
</dbReference>
<dbReference type="SMART" id="SM01001">
    <property type="entry name" value="AIRC"/>
    <property type="match status" value="1"/>
</dbReference>
<dbReference type="GO" id="GO:0004638">
    <property type="term" value="F:phosphoribosylaminoimidazole carboxylase activity"/>
    <property type="evidence" value="ECO:0007669"/>
    <property type="project" value="UniProtKB-EC"/>
</dbReference>